<dbReference type="OrthoDB" id="8777086at2"/>
<dbReference type="EMBL" id="BJNV01000118">
    <property type="protein sequence ID" value="GEC97730.1"/>
    <property type="molecule type" value="Genomic_DNA"/>
</dbReference>
<feature type="compositionally biased region" description="Basic and acidic residues" evidence="1">
    <location>
        <begin position="128"/>
        <end position="181"/>
    </location>
</feature>
<feature type="compositionally biased region" description="Basic and acidic residues" evidence="1">
    <location>
        <begin position="190"/>
        <end position="217"/>
    </location>
</feature>
<reference evidence="3 4" key="1">
    <citation type="submission" date="2019-06" db="EMBL/GenBank/DDBJ databases">
        <title>Whole genome shotgun sequence of Zoogloea ramigera NBRC 15342.</title>
        <authorList>
            <person name="Hosoyama A."/>
            <person name="Uohara A."/>
            <person name="Ohji S."/>
            <person name="Ichikawa N."/>
        </authorList>
    </citation>
    <scope>NUCLEOTIDE SEQUENCE [LARGE SCALE GENOMIC DNA]</scope>
    <source>
        <strain evidence="3 4">NBRC 15342</strain>
    </source>
</reference>
<dbReference type="AlphaFoldDB" id="A0A4Y4D4N7"/>
<feature type="signal peptide" evidence="2">
    <location>
        <begin position="1"/>
        <end position="27"/>
    </location>
</feature>
<organism evidence="3 4">
    <name type="scientific">Zoogloea ramigera</name>
    <dbReference type="NCBI Taxonomy" id="350"/>
    <lineage>
        <taxon>Bacteria</taxon>
        <taxon>Pseudomonadati</taxon>
        <taxon>Pseudomonadota</taxon>
        <taxon>Betaproteobacteria</taxon>
        <taxon>Rhodocyclales</taxon>
        <taxon>Zoogloeaceae</taxon>
        <taxon>Zoogloea</taxon>
    </lineage>
</organism>
<dbReference type="Proteomes" id="UP000318422">
    <property type="component" value="Unassembled WGS sequence"/>
</dbReference>
<keyword evidence="2" id="KW-0732">Signal</keyword>
<proteinExistence type="predicted"/>
<comment type="caution">
    <text evidence="3">The sequence shown here is derived from an EMBL/GenBank/DDBJ whole genome shotgun (WGS) entry which is preliminary data.</text>
</comment>
<evidence type="ECO:0000313" key="4">
    <source>
        <dbReference type="Proteomes" id="UP000318422"/>
    </source>
</evidence>
<sequence>MRRSRLFPLSCLATLMFALSPAGPARADEAPVPDLARAATLHSDASAIREAATLRFSDEEIACYARFLVNRCIDQARERRVEAIRRARALDTEADAIELAEKNRRFTERMDEQAANAPQKAIERAELEAKNRADSEARLRQLSEKDADRVKREQDAKTRGMLEAEARHRHEAEQARRRADEATAAAQRAEQARSDREDYDERARKAAEKKAEQEKKNAAPGAKPAADSLLPTR</sequence>
<dbReference type="RefSeq" id="WP_141355040.1">
    <property type="nucleotide sequence ID" value="NZ_BJNV01000118.1"/>
</dbReference>
<gene>
    <name evidence="3" type="ORF">ZRA01_38030</name>
</gene>
<accession>A0A4Y4D4N7</accession>
<keyword evidence="4" id="KW-1185">Reference proteome</keyword>
<feature type="region of interest" description="Disordered" evidence="1">
    <location>
        <begin position="128"/>
        <end position="233"/>
    </location>
</feature>
<name>A0A4Y4D4N7_ZOORA</name>
<evidence type="ECO:0000313" key="3">
    <source>
        <dbReference type="EMBL" id="GEC97730.1"/>
    </source>
</evidence>
<protein>
    <submittedName>
        <fullName evidence="3">Uncharacterized protein</fullName>
    </submittedName>
</protein>
<feature type="chain" id="PRO_5021355991" evidence="2">
    <location>
        <begin position="28"/>
        <end position="233"/>
    </location>
</feature>
<evidence type="ECO:0000256" key="2">
    <source>
        <dbReference type="SAM" id="SignalP"/>
    </source>
</evidence>
<evidence type="ECO:0000256" key="1">
    <source>
        <dbReference type="SAM" id="MobiDB-lite"/>
    </source>
</evidence>